<protein>
    <submittedName>
        <fullName evidence="5">Uncharacterized protein</fullName>
    </submittedName>
</protein>
<dbReference type="GO" id="GO:0008033">
    <property type="term" value="P:tRNA processing"/>
    <property type="evidence" value="ECO:0007669"/>
    <property type="project" value="UniProtKB-KW"/>
</dbReference>
<evidence type="ECO:0000256" key="4">
    <source>
        <dbReference type="SAM" id="MobiDB-lite"/>
    </source>
</evidence>
<evidence type="ECO:0000313" key="6">
    <source>
        <dbReference type="Proteomes" id="UP001530315"/>
    </source>
</evidence>
<reference evidence="5 6" key="1">
    <citation type="submission" date="2024-10" db="EMBL/GenBank/DDBJ databases">
        <title>Updated reference genomes for cyclostephanoid diatoms.</title>
        <authorList>
            <person name="Roberts W.R."/>
            <person name="Alverson A.J."/>
        </authorList>
    </citation>
    <scope>NUCLEOTIDE SEQUENCE [LARGE SCALE GENOMIC DNA]</scope>
    <source>
        <strain evidence="5 6">AJA276-08</strain>
    </source>
</reference>
<dbReference type="GO" id="GO:0005634">
    <property type="term" value="C:nucleus"/>
    <property type="evidence" value="ECO:0007669"/>
    <property type="project" value="UniProtKB-SubCell"/>
</dbReference>
<feature type="region of interest" description="Disordered" evidence="4">
    <location>
        <begin position="479"/>
        <end position="501"/>
    </location>
</feature>
<dbReference type="SUPFAM" id="SSF89550">
    <property type="entry name" value="PHP domain-like"/>
    <property type="match status" value="1"/>
</dbReference>
<keyword evidence="6" id="KW-1185">Reference proteome</keyword>
<name>A0ABD3P6A9_9STRA</name>
<feature type="compositionally biased region" description="Basic and acidic residues" evidence="4">
    <location>
        <begin position="92"/>
        <end position="102"/>
    </location>
</feature>
<organism evidence="5 6">
    <name type="scientific">Stephanodiscus triporus</name>
    <dbReference type="NCBI Taxonomy" id="2934178"/>
    <lineage>
        <taxon>Eukaryota</taxon>
        <taxon>Sar</taxon>
        <taxon>Stramenopiles</taxon>
        <taxon>Ochrophyta</taxon>
        <taxon>Bacillariophyta</taxon>
        <taxon>Coscinodiscophyceae</taxon>
        <taxon>Thalassiosirophycidae</taxon>
        <taxon>Stephanodiscales</taxon>
        <taxon>Stephanodiscaceae</taxon>
        <taxon>Stephanodiscus</taxon>
    </lineage>
</organism>
<dbReference type="InterPro" id="IPR016195">
    <property type="entry name" value="Pol/histidinol_Pase-like"/>
</dbReference>
<dbReference type="AlphaFoldDB" id="A0ABD3P6A9"/>
<dbReference type="PANTHER" id="PTHR13031">
    <property type="entry name" value="RIBONUCLEASE P SUBUNIT P30"/>
    <property type="match status" value="1"/>
</dbReference>
<dbReference type="EMBL" id="JALLAZ020000987">
    <property type="protein sequence ID" value="KAL3783104.1"/>
    <property type="molecule type" value="Genomic_DNA"/>
</dbReference>
<comment type="subcellular location">
    <subcellularLocation>
        <location evidence="1">Nucleus</location>
    </subcellularLocation>
</comment>
<feature type="region of interest" description="Disordered" evidence="4">
    <location>
        <begin position="1"/>
        <end position="40"/>
    </location>
</feature>
<keyword evidence="3" id="KW-0819">tRNA processing</keyword>
<evidence type="ECO:0000256" key="3">
    <source>
        <dbReference type="ARBA" id="ARBA00022694"/>
    </source>
</evidence>
<evidence type="ECO:0000256" key="1">
    <source>
        <dbReference type="ARBA" id="ARBA00004123"/>
    </source>
</evidence>
<dbReference type="InterPro" id="IPR002738">
    <property type="entry name" value="RNase_P_p30"/>
</dbReference>
<comment type="similarity">
    <text evidence="2">Belongs to the eukaryotic/archaeal RNase P protein component 3 family.</text>
</comment>
<feature type="compositionally biased region" description="Low complexity" evidence="4">
    <location>
        <begin position="23"/>
        <end position="32"/>
    </location>
</feature>
<comment type="caution">
    <text evidence="5">The sequence shown here is derived from an EMBL/GenBank/DDBJ whole genome shotgun (WGS) entry which is preliminary data.</text>
</comment>
<accession>A0ABD3P6A9</accession>
<feature type="region of interest" description="Disordered" evidence="4">
    <location>
        <begin position="84"/>
        <end position="107"/>
    </location>
</feature>
<gene>
    <name evidence="5" type="ORF">ACHAW5_002209</name>
</gene>
<evidence type="ECO:0000313" key="5">
    <source>
        <dbReference type="EMBL" id="KAL3783104.1"/>
    </source>
</evidence>
<evidence type="ECO:0000256" key="2">
    <source>
        <dbReference type="ARBA" id="ARBA00007331"/>
    </source>
</evidence>
<dbReference type="PANTHER" id="PTHR13031:SF0">
    <property type="entry name" value="RIBONUCLEASE P PROTEIN SUBUNIT P30"/>
    <property type="match status" value="1"/>
</dbReference>
<sequence length="534" mass="58535">MSDRGHDDRGRRHYDLNVPLPPSAASSSSSGGRQKRRHLARTCQARLHQLGYRAVAFTHTAYGGRPNVDRDDADVALPWSDLLSSSSDGDGNADRSGGEGRRTKFGRTNSHGMQVYRRLNVVIEEASDVSRILLPTSNIGSTASLSSSEAASMTQLLRKYDVVSLQPMNEPALQGICDLLMNRDASSSKTNVDVIDILVLEYATGSRGGYGLPYKLRKEYLEKALRAGVTFELCYGTAMIDMKRRQGFLRTLIDFQSSYNGIQKKHTILNSNPRQLFRHHRGQGGTDVAEKTKMDTKFPLLLSSGSRQDYTRGTDEGTLALRTPQDINFFVRHLVGGAMGGDCVEVIDGVVGTRPNKKAVVVASAAERALARSRDRAMGVVVVAAATPLRGNKRLRRPGGGWETRSYVVGIANERLGNKDVAAEHDEDDGDDDEDENGKFSLIDWLSLSLNRTLKVENEDEVAAISASAIPPRIHLERTIKDDDAAADKPSSPSTDNGIQIQNTIGLVDRKEIRIDPNEDRAKDDDVEDGYIAI</sequence>
<dbReference type="Proteomes" id="UP001530315">
    <property type="component" value="Unassembled WGS sequence"/>
</dbReference>
<proteinExistence type="inferred from homology"/>
<dbReference type="Pfam" id="PF01876">
    <property type="entry name" value="RNase_P_p30"/>
    <property type="match status" value="1"/>
</dbReference>
<feature type="compositionally biased region" description="Basic and acidic residues" evidence="4">
    <location>
        <begin position="1"/>
        <end position="15"/>
    </location>
</feature>